<evidence type="ECO:0000256" key="2">
    <source>
        <dbReference type="ARBA" id="ARBA00022490"/>
    </source>
</evidence>
<comment type="subcellular location">
    <subcellularLocation>
        <location evidence="1">Cytoplasm</location>
    </subcellularLocation>
</comment>
<dbReference type="GO" id="GO:0097014">
    <property type="term" value="C:ciliary plasm"/>
    <property type="evidence" value="ECO:0007669"/>
    <property type="project" value="TreeGrafter"/>
</dbReference>
<keyword evidence="4" id="KW-0677">Repeat</keyword>
<dbReference type="GO" id="GO:0045504">
    <property type="term" value="F:dynein heavy chain binding"/>
    <property type="evidence" value="ECO:0007669"/>
    <property type="project" value="TreeGrafter"/>
</dbReference>
<dbReference type="Proteomes" id="UP001165065">
    <property type="component" value="Unassembled WGS sequence"/>
</dbReference>
<feature type="region of interest" description="Disordered" evidence="5">
    <location>
        <begin position="459"/>
        <end position="478"/>
    </location>
</feature>
<accession>A0A9W7G730</accession>
<feature type="compositionally biased region" description="Acidic residues" evidence="5">
    <location>
        <begin position="161"/>
        <end position="177"/>
    </location>
</feature>
<organism evidence="6 7">
    <name type="scientific">Triparma columacea</name>
    <dbReference type="NCBI Taxonomy" id="722753"/>
    <lineage>
        <taxon>Eukaryota</taxon>
        <taxon>Sar</taxon>
        <taxon>Stramenopiles</taxon>
        <taxon>Ochrophyta</taxon>
        <taxon>Bolidophyceae</taxon>
        <taxon>Parmales</taxon>
        <taxon>Triparmaceae</taxon>
        <taxon>Triparma</taxon>
    </lineage>
</organism>
<evidence type="ECO:0000313" key="7">
    <source>
        <dbReference type="Proteomes" id="UP001165065"/>
    </source>
</evidence>
<dbReference type="SMART" id="SM00320">
    <property type="entry name" value="WD40"/>
    <property type="match status" value="3"/>
</dbReference>
<protein>
    <submittedName>
        <fullName evidence="6">Uncharacterized protein</fullName>
    </submittedName>
</protein>
<dbReference type="GO" id="GO:0042073">
    <property type="term" value="P:intraciliary transport"/>
    <property type="evidence" value="ECO:0007669"/>
    <property type="project" value="TreeGrafter"/>
</dbReference>
<feature type="compositionally biased region" description="Polar residues" evidence="5">
    <location>
        <begin position="46"/>
        <end position="57"/>
    </location>
</feature>
<evidence type="ECO:0000313" key="6">
    <source>
        <dbReference type="EMBL" id="GMI35868.1"/>
    </source>
</evidence>
<proteinExistence type="predicted"/>
<keyword evidence="3" id="KW-0853">WD repeat</keyword>
<comment type="caution">
    <text evidence="6">The sequence shown here is derived from an EMBL/GenBank/DDBJ whole genome shotgun (WGS) entry which is preliminary data.</text>
</comment>
<sequence length="692" mass="74496">MSLAMSQGRGYYDPPSSKDEAKSSDGQTLEETKGEAFDLTDENDPPSENTPSTPSKIKQSDGMFTDFEADQVVLGESGRNTFTGVLTEDTGTDTCNFLDEEDAGVQVVMRSDQGTQVEITQTEEVVQIKRHTRSSKRSEEEGKGGEEEGKGADEEGKGGEDEYDDDDYDADDNGGDEETNAKLLTFLRAVTPSVLSELSSNLESQAFSGYTIAQASSSHSASHLHSLTIPRSAVVVESNLNASTDNGFGIGRQSSREVKAETDDKSPLSVTSVAWNSTGAMVVASYGVPDKRGWCESGGVVACWNLSGRDFKPDKPSFLLEHSSYVTCVCSHPEMPAVFAAGSFNGEIMCFDVSLEEPLTMCSKIDDYFHREPISKLEWTWSATEKAYQLCSASLDGKVLFWSFSNKFKCPLRGFSLSTSLSPNSPIAGASTLALLSPSPTTPPTSIICGSECGGVVKLSSRDPAPQKPQKSRSAEMKWSTSALQALHRVPSQHRDDAIRKIEKRAKSDKRRGVDLAAVYSGKLSQELLFPSTVTFVYAPHVGGCNEVKVHTLTKRVFMTGGSDGKVRVYHVLKREPVMEIEVGEGATGVEWGGDEKPYMVLVAKDVGGVEVFDLKDEGGVSKCSCKGMWEGKESAGRMVGGVKVNGKVRGMIAGGERGGVVQIWKIEGGSGSGGDDGEEVEKWFLGRIEGD</sequence>
<dbReference type="AlphaFoldDB" id="A0A9W7G730"/>
<dbReference type="GO" id="GO:0005868">
    <property type="term" value="C:cytoplasmic dynein complex"/>
    <property type="evidence" value="ECO:0007669"/>
    <property type="project" value="TreeGrafter"/>
</dbReference>
<evidence type="ECO:0000256" key="3">
    <source>
        <dbReference type="ARBA" id="ARBA00022574"/>
    </source>
</evidence>
<reference evidence="7" key="1">
    <citation type="journal article" date="2023" name="Commun. Biol.">
        <title>Genome analysis of Parmales, the sister group of diatoms, reveals the evolutionary specialization of diatoms from phago-mixotrophs to photoautotrophs.</title>
        <authorList>
            <person name="Ban H."/>
            <person name="Sato S."/>
            <person name="Yoshikawa S."/>
            <person name="Yamada K."/>
            <person name="Nakamura Y."/>
            <person name="Ichinomiya M."/>
            <person name="Sato N."/>
            <person name="Blanc-Mathieu R."/>
            <person name="Endo H."/>
            <person name="Kuwata A."/>
            <person name="Ogata H."/>
        </authorList>
    </citation>
    <scope>NUCLEOTIDE SEQUENCE [LARGE SCALE GENOMIC DNA]</scope>
</reference>
<evidence type="ECO:0000256" key="4">
    <source>
        <dbReference type="ARBA" id="ARBA00022737"/>
    </source>
</evidence>
<dbReference type="PANTHER" id="PTHR12442:SF26">
    <property type="entry name" value="CYTOPLASMIC DYNEIN 2 INTERMEDIATE CHAIN 2"/>
    <property type="match status" value="1"/>
</dbReference>
<name>A0A9W7G730_9STRA</name>
<evidence type="ECO:0000256" key="1">
    <source>
        <dbReference type="ARBA" id="ARBA00004496"/>
    </source>
</evidence>
<dbReference type="EMBL" id="BRYA01000929">
    <property type="protein sequence ID" value="GMI35868.1"/>
    <property type="molecule type" value="Genomic_DNA"/>
</dbReference>
<dbReference type="InterPro" id="IPR050687">
    <property type="entry name" value="Dynein_IC"/>
</dbReference>
<feature type="region of interest" description="Disordered" evidence="5">
    <location>
        <begin position="1"/>
        <end position="64"/>
    </location>
</feature>
<dbReference type="SUPFAM" id="SSF50978">
    <property type="entry name" value="WD40 repeat-like"/>
    <property type="match status" value="1"/>
</dbReference>
<dbReference type="PANTHER" id="PTHR12442">
    <property type="entry name" value="DYNEIN INTERMEDIATE CHAIN"/>
    <property type="match status" value="1"/>
</dbReference>
<feature type="compositionally biased region" description="Basic and acidic residues" evidence="5">
    <location>
        <begin position="136"/>
        <end position="160"/>
    </location>
</feature>
<dbReference type="Pfam" id="PF00400">
    <property type="entry name" value="WD40"/>
    <property type="match status" value="1"/>
</dbReference>
<dbReference type="InterPro" id="IPR001680">
    <property type="entry name" value="WD40_rpt"/>
</dbReference>
<keyword evidence="7" id="KW-1185">Reference proteome</keyword>
<dbReference type="GO" id="GO:0045503">
    <property type="term" value="F:dynein light chain binding"/>
    <property type="evidence" value="ECO:0007669"/>
    <property type="project" value="TreeGrafter"/>
</dbReference>
<evidence type="ECO:0000256" key="5">
    <source>
        <dbReference type="SAM" id="MobiDB-lite"/>
    </source>
</evidence>
<keyword evidence="2" id="KW-0963">Cytoplasm</keyword>
<dbReference type="Gene3D" id="2.130.10.10">
    <property type="entry name" value="YVTN repeat-like/Quinoprotein amine dehydrogenase"/>
    <property type="match status" value="2"/>
</dbReference>
<dbReference type="OrthoDB" id="445052at2759"/>
<feature type="region of interest" description="Disordered" evidence="5">
    <location>
        <begin position="116"/>
        <end position="177"/>
    </location>
</feature>
<gene>
    <name evidence="6" type="ORF">TrCOL_g531</name>
</gene>
<dbReference type="InterPro" id="IPR015943">
    <property type="entry name" value="WD40/YVTN_repeat-like_dom_sf"/>
</dbReference>
<dbReference type="InterPro" id="IPR036322">
    <property type="entry name" value="WD40_repeat_dom_sf"/>
</dbReference>